<evidence type="ECO:0000313" key="2">
    <source>
        <dbReference type="Proteomes" id="UP001165101"/>
    </source>
</evidence>
<accession>A0ACB5TVK2</accession>
<protein>
    <submittedName>
        <fullName evidence="1">Unnamed protein product</fullName>
    </submittedName>
</protein>
<evidence type="ECO:0000313" key="1">
    <source>
        <dbReference type="EMBL" id="GME95520.1"/>
    </source>
</evidence>
<organism evidence="1 2">
    <name type="scientific">Candida boidinii</name>
    <name type="common">Yeast</name>
    <dbReference type="NCBI Taxonomy" id="5477"/>
    <lineage>
        <taxon>Eukaryota</taxon>
        <taxon>Fungi</taxon>
        <taxon>Dikarya</taxon>
        <taxon>Ascomycota</taxon>
        <taxon>Saccharomycotina</taxon>
        <taxon>Pichiomycetes</taxon>
        <taxon>Pichiales</taxon>
        <taxon>Pichiaceae</taxon>
        <taxon>Ogataea</taxon>
        <taxon>Ogataea/Candida clade</taxon>
    </lineage>
</organism>
<reference evidence="1" key="1">
    <citation type="submission" date="2023-04" db="EMBL/GenBank/DDBJ databases">
        <title>Candida boidinii NBRC 1967.</title>
        <authorList>
            <person name="Ichikawa N."/>
            <person name="Sato H."/>
            <person name="Tonouchi N."/>
        </authorList>
    </citation>
    <scope>NUCLEOTIDE SEQUENCE</scope>
    <source>
        <strain evidence="1">NBRC 1967</strain>
    </source>
</reference>
<proteinExistence type="predicted"/>
<sequence length="198" mass="22509">MPPKNSSKKGKDDQKKAEAKAKAKKAQKQAEDKTFGLRNKNKSKKVQQQINQLKGSVAENQRLEALAKRKAAEKKAAEEAKAEAAKLLQSSVPPQKVPFGVDPKSVLCELFKRGICTKGAKCKFSHDINIDRKTMKKDLYTDVRKEEKEEDTIDNWDEEKLRSVIKSKHGNPKTTTDIVCKFFIEAVENGKYGWFWRN</sequence>
<keyword evidence="2" id="KW-1185">Reference proteome</keyword>
<name>A0ACB5TVK2_CANBO</name>
<dbReference type="Proteomes" id="UP001165101">
    <property type="component" value="Unassembled WGS sequence"/>
</dbReference>
<comment type="caution">
    <text evidence="1">The sequence shown here is derived from an EMBL/GenBank/DDBJ whole genome shotgun (WGS) entry which is preliminary data.</text>
</comment>
<dbReference type="EMBL" id="BSXV01002339">
    <property type="protein sequence ID" value="GME95520.1"/>
    <property type="molecule type" value="Genomic_DNA"/>
</dbReference>
<gene>
    <name evidence="1" type="ORF">Cboi01_000394300</name>
</gene>